<organism evidence="1">
    <name type="scientific">marine sediment metagenome</name>
    <dbReference type="NCBI Taxonomy" id="412755"/>
    <lineage>
        <taxon>unclassified sequences</taxon>
        <taxon>metagenomes</taxon>
        <taxon>ecological metagenomes</taxon>
    </lineage>
</organism>
<proteinExistence type="predicted"/>
<protein>
    <submittedName>
        <fullName evidence="1">Uncharacterized protein</fullName>
    </submittedName>
</protein>
<comment type="caution">
    <text evidence="1">The sequence shown here is derived from an EMBL/GenBank/DDBJ whole genome shotgun (WGS) entry which is preliminary data.</text>
</comment>
<dbReference type="AlphaFoldDB" id="X1QFS0"/>
<name>X1QFS0_9ZZZZ</name>
<dbReference type="EMBL" id="BARW01000002">
    <property type="protein sequence ID" value="GAI67342.1"/>
    <property type="molecule type" value="Genomic_DNA"/>
</dbReference>
<sequence length="174" mass="19329">MPEDNEIVIYKRGEVIPASIPKRIPPELLQIIALDDLKVAASRVASILTPTTRFVDLARSSLGPARALTVLYKSGAGQLEQFHIRSPNTDFGILIAVDMRSFLAKTYDEIRQISQHSPELSAFAELDEDGNPTGHYVASIRDIPYENSIWVRVQNTGSAPVTFSQLFAKYTIKE</sequence>
<reference evidence="1" key="1">
    <citation type="journal article" date="2014" name="Front. Microbiol.">
        <title>High frequency of phylogenetically diverse reductive dehalogenase-homologous genes in deep subseafloor sedimentary metagenomes.</title>
        <authorList>
            <person name="Kawai M."/>
            <person name="Futagami T."/>
            <person name="Toyoda A."/>
            <person name="Takaki Y."/>
            <person name="Nishi S."/>
            <person name="Hori S."/>
            <person name="Arai W."/>
            <person name="Tsubouchi T."/>
            <person name="Morono Y."/>
            <person name="Uchiyama I."/>
            <person name="Ito T."/>
            <person name="Fujiyama A."/>
            <person name="Inagaki F."/>
            <person name="Takami H."/>
        </authorList>
    </citation>
    <scope>NUCLEOTIDE SEQUENCE</scope>
    <source>
        <strain evidence="1">Expedition CK06-06</strain>
    </source>
</reference>
<evidence type="ECO:0000313" key="1">
    <source>
        <dbReference type="EMBL" id="GAI67342.1"/>
    </source>
</evidence>
<accession>X1QFS0</accession>
<gene>
    <name evidence="1" type="ORF">S12H4_00034</name>
</gene>